<sequence>MFPLWRGRTQMCCDCEALRKAAGCIVISAGAKSLPYNYAICYLYPGAPRVLFLPECPWS</sequence>
<organism evidence="1">
    <name type="scientific">Anguilla anguilla</name>
    <name type="common">European freshwater eel</name>
    <name type="synonym">Muraena anguilla</name>
    <dbReference type="NCBI Taxonomy" id="7936"/>
    <lineage>
        <taxon>Eukaryota</taxon>
        <taxon>Metazoa</taxon>
        <taxon>Chordata</taxon>
        <taxon>Craniata</taxon>
        <taxon>Vertebrata</taxon>
        <taxon>Euteleostomi</taxon>
        <taxon>Actinopterygii</taxon>
        <taxon>Neopterygii</taxon>
        <taxon>Teleostei</taxon>
        <taxon>Anguilliformes</taxon>
        <taxon>Anguillidae</taxon>
        <taxon>Anguilla</taxon>
    </lineage>
</organism>
<dbReference type="EMBL" id="GBXM01020769">
    <property type="protein sequence ID" value="JAH87808.1"/>
    <property type="molecule type" value="Transcribed_RNA"/>
</dbReference>
<dbReference type="AlphaFoldDB" id="A0A0E9WEA9"/>
<accession>A0A0E9WEA9</accession>
<reference evidence="1" key="2">
    <citation type="journal article" date="2015" name="Fish Shellfish Immunol.">
        <title>Early steps in the European eel (Anguilla anguilla)-Vibrio vulnificus interaction in the gills: Role of the RtxA13 toxin.</title>
        <authorList>
            <person name="Callol A."/>
            <person name="Pajuelo D."/>
            <person name="Ebbesson L."/>
            <person name="Teles M."/>
            <person name="MacKenzie S."/>
            <person name="Amaro C."/>
        </authorList>
    </citation>
    <scope>NUCLEOTIDE SEQUENCE</scope>
</reference>
<reference evidence="1" key="1">
    <citation type="submission" date="2014-11" db="EMBL/GenBank/DDBJ databases">
        <authorList>
            <person name="Amaro Gonzalez C."/>
        </authorList>
    </citation>
    <scope>NUCLEOTIDE SEQUENCE</scope>
</reference>
<evidence type="ECO:0000313" key="1">
    <source>
        <dbReference type="EMBL" id="JAH87808.1"/>
    </source>
</evidence>
<name>A0A0E9WEA9_ANGAN</name>
<proteinExistence type="predicted"/>
<protein>
    <submittedName>
        <fullName evidence="1">Uncharacterized protein</fullName>
    </submittedName>
</protein>